<reference evidence="2 3" key="1">
    <citation type="journal article" date="2021" name="Commun. Biol.">
        <title>The genome of Shorea leprosula (Dipterocarpaceae) highlights the ecological relevance of drought in aseasonal tropical rainforests.</title>
        <authorList>
            <person name="Ng K.K.S."/>
            <person name="Kobayashi M.J."/>
            <person name="Fawcett J.A."/>
            <person name="Hatakeyama M."/>
            <person name="Paape T."/>
            <person name="Ng C.H."/>
            <person name="Ang C.C."/>
            <person name="Tnah L.H."/>
            <person name="Lee C.T."/>
            <person name="Nishiyama T."/>
            <person name="Sese J."/>
            <person name="O'Brien M.J."/>
            <person name="Copetti D."/>
            <person name="Mohd Noor M.I."/>
            <person name="Ong R.C."/>
            <person name="Putra M."/>
            <person name="Sireger I.Z."/>
            <person name="Indrioko S."/>
            <person name="Kosugi Y."/>
            <person name="Izuno A."/>
            <person name="Isagi Y."/>
            <person name="Lee S.L."/>
            <person name="Shimizu K.K."/>
        </authorList>
    </citation>
    <scope>NUCLEOTIDE SEQUENCE [LARGE SCALE GENOMIC DNA]</scope>
    <source>
        <strain evidence="2">214</strain>
    </source>
</reference>
<name>A0AAV5LZH5_9ROSI</name>
<accession>A0AAV5LZH5</accession>
<feature type="compositionally biased region" description="Basic and acidic residues" evidence="1">
    <location>
        <begin position="52"/>
        <end position="67"/>
    </location>
</feature>
<proteinExistence type="predicted"/>
<evidence type="ECO:0000313" key="3">
    <source>
        <dbReference type="Proteomes" id="UP001054252"/>
    </source>
</evidence>
<feature type="region of interest" description="Disordered" evidence="1">
    <location>
        <begin position="43"/>
        <end position="88"/>
    </location>
</feature>
<dbReference type="Proteomes" id="UP001054252">
    <property type="component" value="Unassembled WGS sequence"/>
</dbReference>
<dbReference type="AlphaFoldDB" id="A0AAV5LZH5"/>
<protein>
    <submittedName>
        <fullName evidence="2">Uncharacterized protein</fullName>
    </submittedName>
</protein>
<keyword evidence="3" id="KW-1185">Reference proteome</keyword>
<sequence length="88" mass="10097">MVVLLSVLLQRKEAAVMGKRGVPKPCDEYPNFLDSLLWRSKGNRWSGRKRKKENDENGGRERKEGEGRKRKKGGISKEEARKSSGQPW</sequence>
<dbReference type="EMBL" id="BPVZ01000163">
    <property type="protein sequence ID" value="GKV42923.1"/>
    <property type="molecule type" value="Genomic_DNA"/>
</dbReference>
<organism evidence="2 3">
    <name type="scientific">Rubroshorea leprosula</name>
    <dbReference type="NCBI Taxonomy" id="152421"/>
    <lineage>
        <taxon>Eukaryota</taxon>
        <taxon>Viridiplantae</taxon>
        <taxon>Streptophyta</taxon>
        <taxon>Embryophyta</taxon>
        <taxon>Tracheophyta</taxon>
        <taxon>Spermatophyta</taxon>
        <taxon>Magnoliopsida</taxon>
        <taxon>eudicotyledons</taxon>
        <taxon>Gunneridae</taxon>
        <taxon>Pentapetalae</taxon>
        <taxon>rosids</taxon>
        <taxon>malvids</taxon>
        <taxon>Malvales</taxon>
        <taxon>Dipterocarpaceae</taxon>
        <taxon>Rubroshorea</taxon>
    </lineage>
</organism>
<evidence type="ECO:0000313" key="2">
    <source>
        <dbReference type="EMBL" id="GKV42923.1"/>
    </source>
</evidence>
<gene>
    <name evidence="2" type="ORF">SLEP1_g50278</name>
</gene>
<evidence type="ECO:0000256" key="1">
    <source>
        <dbReference type="SAM" id="MobiDB-lite"/>
    </source>
</evidence>
<comment type="caution">
    <text evidence="2">The sequence shown here is derived from an EMBL/GenBank/DDBJ whole genome shotgun (WGS) entry which is preliminary data.</text>
</comment>